<gene>
    <name evidence="2" type="ORF">mMyoMyo1_011949</name>
</gene>
<protein>
    <submittedName>
        <fullName evidence="2">Uncharacterized protein</fullName>
    </submittedName>
</protein>
<dbReference type="EMBL" id="JABWUV010000007">
    <property type="protein sequence ID" value="KAF6341533.1"/>
    <property type="molecule type" value="Genomic_DNA"/>
</dbReference>
<dbReference type="AlphaFoldDB" id="A0A7J7WVS1"/>
<comment type="caution">
    <text evidence="2">The sequence shown here is derived from an EMBL/GenBank/DDBJ whole genome shotgun (WGS) entry which is preliminary data.</text>
</comment>
<evidence type="ECO:0000313" key="2">
    <source>
        <dbReference type="EMBL" id="KAF6341533.1"/>
    </source>
</evidence>
<sequence>MLLSHWWMEDPHRLSDYGTHPRPHHAHCFGCAQGPSSCGTCCLQGTTGMRLIVKVQSPWLGGVHSGNHCREVSETHGRVVEQLCNEYHKLMNKNRPRDIEASDCQTSEGRQGRGRGDQPMNSYAYAHNS</sequence>
<accession>A0A7J7WVS1</accession>
<evidence type="ECO:0000313" key="3">
    <source>
        <dbReference type="Proteomes" id="UP000527355"/>
    </source>
</evidence>
<reference evidence="2 3" key="1">
    <citation type="journal article" date="2020" name="Nature">
        <title>Six reference-quality genomes reveal evolution of bat adaptations.</title>
        <authorList>
            <person name="Jebb D."/>
            <person name="Huang Z."/>
            <person name="Pippel M."/>
            <person name="Hughes G.M."/>
            <person name="Lavrichenko K."/>
            <person name="Devanna P."/>
            <person name="Winkler S."/>
            <person name="Jermiin L.S."/>
            <person name="Skirmuntt E.C."/>
            <person name="Katzourakis A."/>
            <person name="Burkitt-Gray L."/>
            <person name="Ray D.A."/>
            <person name="Sullivan K.A.M."/>
            <person name="Roscito J.G."/>
            <person name="Kirilenko B.M."/>
            <person name="Davalos L.M."/>
            <person name="Corthals A.P."/>
            <person name="Power M.L."/>
            <person name="Jones G."/>
            <person name="Ransome R.D."/>
            <person name="Dechmann D.K.N."/>
            <person name="Locatelli A.G."/>
            <person name="Puechmaille S.J."/>
            <person name="Fedrigo O."/>
            <person name="Jarvis E.D."/>
            <person name="Hiller M."/>
            <person name="Vernes S.C."/>
            <person name="Myers E.W."/>
            <person name="Teeling E.C."/>
        </authorList>
    </citation>
    <scope>NUCLEOTIDE SEQUENCE [LARGE SCALE GENOMIC DNA]</scope>
    <source>
        <strain evidence="2">MMyoMyo1</strain>
        <tissue evidence="2">Flight muscle</tissue>
    </source>
</reference>
<keyword evidence="3" id="KW-1185">Reference proteome</keyword>
<feature type="region of interest" description="Disordered" evidence="1">
    <location>
        <begin position="95"/>
        <end position="129"/>
    </location>
</feature>
<dbReference type="Proteomes" id="UP000527355">
    <property type="component" value="Unassembled WGS sequence"/>
</dbReference>
<evidence type="ECO:0000256" key="1">
    <source>
        <dbReference type="SAM" id="MobiDB-lite"/>
    </source>
</evidence>
<name>A0A7J7WVS1_MYOMY</name>
<proteinExistence type="predicted"/>
<organism evidence="2 3">
    <name type="scientific">Myotis myotis</name>
    <name type="common">Greater mouse-eared bat</name>
    <name type="synonym">Vespertilio myotis</name>
    <dbReference type="NCBI Taxonomy" id="51298"/>
    <lineage>
        <taxon>Eukaryota</taxon>
        <taxon>Metazoa</taxon>
        <taxon>Chordata</taxon>
        <taxon>Craniata</taxon>
        <taxon>Vertebrata</taxon>
        <taxon>Euteleostomi</taxon>
        <taxon>Mammalia</taxon>
        <taxon>Eutheria</taxon>
        <taxon>Laurasiatheria</taxon>
        <taxon>Chiroptera</taxon>
        <taxon>Yangochiroptera</taxon>
        <taxon>Vespertilionidae</taxon>
        <taxon>Myotis</taxon>
    </lineage>
</organism>